<dbReference type="Proteomes" id="UP000095285">
    <property type="component" value="Unassembled WGS sequence"/>
</dbReference>
<dbReference type="STRING" id="7209.A0A1I7VM19"/>
<dbReference type="WBParaSite" id="EN70_4064">
    <property type="protein sequence ID" value="EN70_4064"/>
    <property type="gene ID" value="EN70_4064"/>
</dbReference>
<protein>
    <submittedName>
        <fullName evidence="3">Integrase_H2C2 domain-containing protein</fullName>
    </submittedName>
</protein>
<name>A0A1I7VM19_LOALO</name>
<feature type="domain" description="Integrase zinc-binding" evidence="1">
    <location>
        <begin position="210"/>
        <end position="252"/>
    </location>
</feature>
<dbReference type="PANTHER" id="PTHR47331">
    <property type="entry name" value="PHD-TYPE DOMAIN-CONTAINING PROTEIN"/>
    <property type="match status" value="1"/>
</dbReference>
<dbReference type="AlphaFoldDB" id="A0A1I7VM19"/>
<reference evidence="2" key="1">
    <citation type="submission" date="2012-04" db="EMBL/GenBank/DDBJ databases">
        <title>The Genome Sequence of Loa loa.</title>
        <authorList>
            <consortium name="The Broad Institute Genome Sequencing Platform"/>
            <consortium name="Broad Institute Genome Sequencing Center for Infectious Disease"/>
            <person name="Nutman T.B."/>
            <person name="Fink D.L."/>
            <person name="Russ C."/>
            <person name="Young S."/>
            <person name="Zeng Q."/>
            <person name="Gargeya S."/>
            <person name="Alvarado L."/>
            <person name="Berlin A."/>
            <person name="Chapman S.B."/>
            <person name="Chen Z."/>
            <person name="Freedman E."/>
            <person name="Gellesch M."/>
            <person name="Goldberg J."/>
            <person name="Griggs A."/>
            <person name="Gujja S."/>
            <person name="Heilman E.R."/>
            <person name="Heiman D."/>
            <person name="Howarth C."/>
            <person name="Mehta T."/>
            <person name="Neiman D."/>
            <person name="Pearson M."/>
            <person name="Roberts A."/>
            <person name="Saif S."/>
            <person name="Shea T."/>
            <person name="Shenoy N."/>
            <person name="Sisk P."/>
            <person name="Stolte C."/>
            <person name="Sykes S."/>
            <person name="White J."/>
            <person name="Yandava C."/>
            <person name="Haas B."/>
            <person name="Henn M.R."/>
            <person name="Nusbaum C."/>
            <person name="Birren B."/>
        </authorList>
    </citation>
    <scope>NUCLEOTIDE SEQUENCE [LARGE SCALE GENOMIC DNA]</scope>
</reference>
<evidence type="ECO:0000259" key="1">
    <source>
        <dbReference type="Pfam" id="PF17921"/>
    </source>
</evidence>
<sequence>MIQFELFLQNLWKRSNFWDQILDEDDKEAWRSLTKEWPADIIEIPRLATKKLSNQQLHVFTDASSVAYSATVYISNKHVDERNSAILFAKSRLVPIRVDIATKGLSPVKLRQYKLWWEGPSWLTGPESGWPQWEYQSTEEFKDKEERIVAMTAQTEGLNKDEKEKWNLYCDNGKLWRSQSRLENLELDGESKHPIYLPRHNKITEFDTTQHEKLYHAGTAHVLSEMRRKFWISKGRMEVRRVITGCTGCKRWTVSHLNYQPGLPESRVLRSRAFEKDWIILAQSPSKPKLE</sequence>
<evidence type="ECO:0000313" key="3">
    <source>
        <dbReference type="WBParaSite" id="EN70_4064"/>
    </source>
</evidence>
<dbReference type="Pfam" id="PF05380">
    <property type="entry name" value="Peptidase_A17"/>
    <property type="match status" value="1"/>
</dbReference>
<dbReference type="InterPro" id="IPR008042">
    <property type="entry name" value="Retrotrans_Pao"/>
</dbReference>
<reference evidence="3" key="2">
    <citation type="submission" date="2016-11" db="UniProtKB">
        <authorList>
            <consortium name="WormBaseParasite"/>
        </authorList>
    </citation>
    <scope>IDENTIFICATION</scope>
</reference>
<evidence type="ECO:0000313" key="2">
    <source>
        <dbReference type="Proteomes" id="UP000095285"/>
    </source>
</evidence>
<organism evidence="2 3">
    <name type="scientific">Loa loa</name>
    <name type="common">Eye worm</name>
    <name type="synonym">Filaria loa</name>
    <dbReference type="NCBI Taxonomy" id="7209"/>
    <lineage>
        <taxon>Eukaryota</taxon>
        <taxon>Metazoa</taxon>
        <taxon>Ecdysozoa</taxon>
        <taxon>Nematoda</taxon>
        <taxon>Chromadorea</taxon>
        <taxon>Rhabditida</taxon>
        <taxon>Spirurina</taxon>
        <taxon>Spiruromorpha</taxon>
        <taxon>Filarioidea</taxon>
        <taxon>Onchocercidae</taxon>
        <taxon>Loa</taxon>
    </lineage>
</organism>
<dbReference type="Pfam" id="PF17921">
    <property type="entry name" value="Integrase_H2C2"/>
    <property type="match status" value="1"/>
</dbReference>
<keyword evidence="2" id="KW-1185">Reference proteome</keyword>
<proteinExistence type="predicted"/>
<accession>A0A1I7VM19</accession>
<dbReference type="InterPro" id="IPR041588">
    <property type="entry name" value="Integrase_H2C2"/>
</dbReference>